<dbReference type="PIRSF" id="PIRSF019169">
    <property type="entry name" value="PilM"/>
    <property type="match status" value="1"/>
</dbReference>
<dbReference type="InterPro" id="IPR050696">
    <property type="entry name" value="FtsA/MreB"/>
</dbReference>
<dbReference type="SUPFAM" id="SSF53067">
    <property type="entry name" value="Actin-like ATPase domain"/>
    <property type="match status" value="2"/>
</dbReference>
<organism evidence="1 2">
    <name type="scientific">Deinococcus soli</name>
    <name type="common">ex Cha et al. 2016</name>
    <dbReference type="NCBI Taxonomy" id="1309411"/>
    <lineage>
        <taxon>Bacteria</taxon>
        <taxon>Thermotogati</taxon>
        <taxon>Deinococcota</taxon>
        <taxon>Deinococci</taxon>
        <taxon>Deinococcales</taxon>
        <taxon>Deinococcaceae</taxon>
        <taxon>Deinococcus</taxon>
    </lineage>
</organism>
<evidence type="ECO:0000313" key="2">
    <source>
        <dbReference type="Proteomes" id="UP001185331"/>
    </source>
</evidence>
<dbReference type="RefSeq" id="WP_309855091.1">
    <property type="nucleotide sequence ID" value="NZ_JAVDQJ010000005.1"/>
</dbReference>
<dbReference type="Gene3D" id="3.30.1490.300">
    <property type="match status" value="1"/>
</dbReference>
<dbReference type="PANTHER" id="PTHR32432:SF3">
    <property type="entry name" value="ETHANOLAMINE UTILIZATION PROTEIN EUTJ"/>
    <property type="match status" value="1"/>
</dbReference>
<dbReference type="NCBIfam" id="TIGR01175">
    <property type="entry name" value="pilM"/>
    <property type="match status" value="1"/>
</dbReference>
<dbReference type="Proteomes" id="UP001185331">
    <property type="component" value="Unassembled WGS sequence"/>
</dbReference>
<name>A0AAE4BMV3_9DEIO</name>
<dbReference type="InterPro" id="IPR005883">
    <property type="entry name" value="PilM"/>
</dbReference>
<dbReference type="Pfam" id="PF11104">
    <property type="entry name" value="PilM_2"/>
    <property type="match status" value="1"/>
</dbReference>
<dbReference type="PANTHER" id="PTHR32432">
    <property type="entry name" value="CELL DIVISION PROTEIN FTSA-RELATED"/>
    <property type="match status" value="1"/>
</dbReference>
<proteinExistence type="predicted"/>
<dbReference type="AlphaFoldDB" id="A0AAE4BMV3"/>
<dbReference type="EMBL" id="JAVDQK010000004">
    <property type="protein sequence ID" value="MDR6218524.1"/>
    <property type="molecule type" value="Genomic_DNA"/>
</dbReference>
<evidence type="ECO:0000313" key="1">
    <source>
        <dbReference type="EMBL" id="MDR6218524.1"/>
    </source>
</evidence>
<dbReference type="InterPro" id="IPR043129">
    <property type="entry name" value="ATPase_NBD"/>
</dbReference>
<dbReference type="Gene3D" id="3.30.420.40">
    <property type="match status" value="2"/>
</dbReference>
<protein>
    <submittedName>
        <fullName evidence="1">Type IV pilus assembly protein PilM</fullName>
    </submittedName>
</protein>
<accession>A0AAE4BMV3</accession>
<gene>
    <name evidence="1" type="ORF">J2Y00_002087</name>
</gene>
<sequence>MNPLKKLLRPTPPVVAVDLGATSIKLLVLKPGTPPTVTHALTLPTPSGTVRDGLVVETDVIADLIRDTLKTHGITARHAVTTVPYGKSVIRVLSIDKVERKALTDTVKWAAESQLPFPLDDVKLGHHLLDDLDSAPADSKIDVVVAAATTEGIARHAEVLRLAGLEPAVIDLKVFAALRAVNHTPLEADADAVLTVDIGATASVMILTRGQRLLFTRNINVTADDFTLALQRALNLSPADAEALKLNKKVPVNVTPDRVTEALRVPMNTLIDEIRRSVEFYLVQANTSDLQVARAFLLGGGAKLPGLSDALEQTLGIRSELVNPWVHVTVADSVDPATVESLSAEFTMPLGLALRGVQPA</sequence>
<dbReference type="CDD" id="cd24049">
    <property type="entry name" value="ASKHA_NBD_PilM"/>
    <property type="match status" value="1"/>
</dbReference>
<comment type="caution">
    <text evidence="1">The sequence shown here is derived from an EMBL/GenBank/DDBJ whole genome shotgun (WGS) entry which is preliminary data.</text>
</comment>
<reference evidence="1" key="1">
    <citation type="submission" date="2023-07" db="EMBL/GenBank/DDBJ databases">
        <title>Sorghum-associated microbial communities from plants grown in Nebraska, USA.</title>
        <authorList>
            <person name="Schachtman D."/>
        </authorList>
    </citation>
    <scope>NUCLEOTIDE SEQUENCE</scope>
    <source>
        <strain evidence="1">BE330</strain>
    </source>
</reference>